<dbReference type="InterPro" id="IPR050300">
    <property type="entry name" value="GDXG_lipolytic_enzyme"/>
</dbReference>
<organism evidence="5 6">
    <name type="scientific">Marinactinospora thermotolerans DSM 45154</name>
    <dbReference type="NCBI Taxonomy" id="1122192"/>
    <lineage>
        <taxon>Bacteria</taxon>
        <taxon>Bacillati</taxon>
        <taxon>Actinomycetota</taxon>
        <taxon>Actinomycetes</taxon>
        <taxon>Streptosporangiales</taxon>
        <taxon>Nocardiopsidaceae</taxon>
        <taxon>Marinactinospora</taxon>
    </lineage>
</organism>
<dbReference type="Proteomes" id="UP000190637">
    <property type="component" value="Unassembled WGS sequence"/>
</dbReference>
<dbReference type="Gene3D" id="3.40.50.1820">
    <property type="entry name" value="alpha/beta hydrolase"/>
    <property type="match status" value="1"/>
</dbReference>
<dbReference type="RefSeq" id="WP_078763534.1">
    <property type="nucleotide sequence ID" value="NZ_FUWS01000013.1"/>
</dbReference>
<dbReference type="EMBL" id="FUWS01000013">
    <property type="protein sequence ID" value="SKA34345.1"/>
    <property type="molecule type" value="Genomic_DNA"/>
</dbReference>
<feature type="region of interest" description="Disordered" evidence="3">
    <location>
        <begin position="14"/>
        <end position="40"/>
    </location>
</feature>
<evidence type="ECO:0000256" key="1">
    <source>
        <dbReference type="ARBA" id="ARBA00010515"/>
    </source>
</evidence>
<dbReference type="PANTHER" id="PTHR48081">
    <property type="entry name" value="AB HYDROLASE SUPERFAMILY PROTEIN C4A8.06C"/>
    <property type="match status" value="1"/>
</dbReference>
<dbReference type="GO" id="GO:0016787">
    <property type="term" value="F:hydrolase activity"/>
    <property type="evidence" value="ECO:0007669"/>
    <property type="project" value="UniProtKB-KW"/>
</dbReference>
<evidence type="ECO:0000313" key="5">
    <source>
        <dbReference type="EMBL" id="SKA34345.1"/>
    </source>
</evidence>
<name>A0A1T4T1L9_9ACTN</name>
<dbReference type="InterPro" id="IPR013094">
    <property type="entry name" value="AB_hydrolase_3"/>
</dbReference>
<accession>A0A1T4T1L9</accession>
<dbReference type="STRING" id="1122192.SAMN02745673_04282"/>
<evidence type="ECO:0000256" key="2">
    <source>
        <dbReference type="ARBA" id="ARBA00022801"/>
    </source>
</evidence>
<proteinExistence type="inferred from homology"/>
<keyword evidence="6" id="KW-1185">Reference proteome</keyword>
<dbReference type="PANTHER" id="PTHR48081:SF8">
    <property type="entry name" value="ALPHA_BETA HYDROLASE FOLD-3 DOMAIN-CONTAINING PROTEIN-RELATED"/>
    <property type="match status" value="1"/>
</dbReference>
<dbReference type="AlphaFoldDB" id="A0A1T4T1L9"/>
<sequence length="321" mass="33617">MTLDPTIRRFIDGLSTTVPPVDSGQAARTSHPPRGAWPQTPAPRVALVRDLEIPGPGGPLGARHYHPDPGQAALPAVVYYHGGGFVFGDLDTHDHICRLIAARSGVVVVAVDYRLAPRHRFPAAVQDAFTALRWVGDNASALGVDPDRLAVCGDSAGGGLAAVAAILARDGGGPELAFQALVYPVIDLGGYPVRPGTPYESRISNGTGYLLTSEGMHWFAGQYLGDPRDATDFRASPIRAGDLSGLAPALVVTADFDPLRDEGEAYARALAAAGVPATTVRINGGFHGMFGMGESLPPCRQAEDVVTGTLRAVLSRTRCPD</sequence>
<dbReference type="InterPro" id="IPR029058">
    <property type="entry name" value="AB_hydrolase_fold"/>
</dbReference>
<comment type="similarity">
    <text evidence="1">Belongs to the 'GDXG' lipolytic enzyme family.</text>
</comment>
<keyword evidence="2" id="KW-0378">Hydrolase</keyword>
<evidence type="ECO:0000256" key="3">
    <source>
        <dbReference type="SAM" id="MobiDB-lite"/>
    </source>
</evidence>
<dbReference type="SUPFAM" id="SSF53474">
    <property type="entry name" value="alpha/beta-Hydrolases"/>
    <property type="match status" value="1"/>
</dbReference>
<evidence type="ECO:0000313" key="6">
    <source>
        <dbReference type="Proteomes" id="UP000190637"/>
    </source>
</evidence>
<dbReference type="Pfam" id="PF07859">
    <property type="entry name" value="Abhydrolase_3"/>
    <property type="match status" value="1"/>
</dbReference>
<dbReference type="OrthoDB" id="3209779at2"/>
<protein>
    <submittedName>
        <fullName evidence="5">Acetyl esterase</fullName>
    </submittedName>
</protein>
<evidence type="ECO:0000259" key="4">
    <source>
        <dbReference type="Pfam" id="PF07859"/>
    </source>
</evidence>
<dbReference type="FunFam" id="3.40.50.1820:FF:000089">
    <property type="entry name" value="Alpha/beta hydrolase"/>
    <property type="match status" value="1"/>
</dbReference>
<reference evidence="5 6" key="1">
    <citation type="submission" date="2017-02" db="EMBL/GenBank/DDBJ databases">
        <authorList>
            <person name="Peterson S.W."/>
        </authorList>
    </citation>
    <scope>NUCLEOTIDE SEQUENCE [LARGE SCALE GENOMIC DNA]</scope>
    <source>
        <strain evidence="5 6">DSM 45154</strain>
    </source>
</reference>
<gene>
    <name evidence="5" type="ORF">SAMN02745673_04282</name>
</gene>
<feature type="domain" description="Alpha/beta hydrolase fold-3" evidence="4">
    <location>
        <begin position="77"/>
        <end position="290"/>
    </location>
</feature>